<organism evidence="3 4">
    <name type="scientific">Triparma laevis f. inornata</name>
    <dbReference type="NCBI Taxonomy" id="1714386"/>
    <lineage>
        <taxon>Eukaryota</taxon>
        <taxon>Sar</taxon>
        <taxon>Stramenopiles</taxon>
        <taxon>Ochrophyta</taxon>
        <taxon>Bolidophyceae</taxon>
        <taxon>Parmales</taxon>
        <taxon>Triparmaceae</taxon>
        <taxon>Triparma</taxon>
    </lineage>
</organism>
<keyword evidence="2" id="KW-1133">Transmembrane helix</keyword>
<feature type="transmembrane region" description="Helical" evidence="2">
    <location>
        <begin position="96"/>
        <end position="116"/>
    </location>
</feature>
<feature type="transmembrane region" description="Helical" evidence="2">
    <location>
        <begin position="206"/>
        <end position="225"/>
    </location>
</feature>
<dbReference type="EMBL" id="BLQM01000046">
    <property type="protein sequence ID" value="GMH55606.1"/>
    <property type="molecule type" value="Genomic_DNA"/>
</dbReference>
<feature type="transmembrane region" description="Helical" evidence="2">
    <location>
        <begin position="430"/>
        <end position="448"/>
    </location>
</feature>
<accession>A0A9W6ZNR8</accession>
<feature type="region of interest" description="Disordered" evidence="1">
    <location>
        <begin position="544"/>
        <end position="567"/>
    </location>
</feature>
<keyword evidence="2" id="KW-0472">Membrane</keyword>
<sequence length="567" mass="63931">MFNRSGVTSLKSRSSSLTTTSPPLTQLKPSRKQLSRLFQSTEKVDSIYHAFAFMITHPNYVSEAAELLELEKPGILQSKKHMNIDTPTAIAKLSSALLLLLNFLMILQIIGLYAFITSLSSPECTDSSSCPTTTFCYGGGLSNLLVADTTEKSCISCSFLIGDETKSQARQKIWSIVSEKIIDLNTTELPSNCLEYDHYSNKLGNSLNSIVAMFLVAGTVGMYLAKEEGEIMLSDIFLRRSGWSWWRWTYYDDDQLYEKNATTQIPKIDQARFEMFQYLRRYTMQVQIAICTVMVLTSATNAKDYFLDATAVLFVVELDNLLFKTLVTTNEREFFLETTKVCLDSSETLSMKVGQYWHGAVLAIEIVVLSVWVKHNGMEQTVRSVADLPPILVIIFSATQVTIGTCVLFFSSYSRNSERWDRNKSIRKFLRALIYNTIGGLAGSMVAMHHVWGVMVYAFIVLLVNAIVFVHKKTAKELKNELNLERMNQIKEKLKGLCSDKEKLTWLQRLDYYDGALHNGWGGVGGGDEEEAKERSTLDLVYNEPDQGNEQTVLNNNNSTNEDDSTL</sequence>
<feature type="transmembrane region" description="Helical" evidence="2">
    <location>
        <begin position="454"/>
        <end position="470"/>
    </location>
</feature>
<evidence type="ECO:0000313" key="3">
    <source>
        <dbReference type="EMBL" id="GMH55606.1"/>
    </source>
</evidence>
<evidence type="ECO:0000313" key="4">
    <source>
        <dbReference type="Proteomes" id="UP001162640"/>
    </source>
</evidence>
<dbReference type="AlphaFoldDB" id="A0A9W6ZNR8"/>
<reference evidence="4" key="1">
    <citation type="journal article" date="2023" name="Commun. Biol.">
        <title>Genome analysis of Parmales, the sister group of diatoms, reveals the evolutionary specialization of diatoms from phago-mixotrophs to photoautotrophs.</title>
        <authorList>
            <person name="Ban H."/>
            <person name="Sato S."/>
            <person name="Yoshikawa S."/>
            <person name="Yamada K."/>
            <person name="Nakamura Y."/>
            <person name="Ichinomiya M."/>
            <person name="Sato N."/>
            <person name="Blanc-Mathieu R."/>
            <person name="Endo H."/>
            <person name="Kuwata A."/>
            <person name="Ogata H."/>
        </authorList>
    </citation>
    <scope>NUCLEOTIDE SEQUENCE [LARGE SCALE GENOMIC DNA]</scope>
</reference>
<comment type="caution">
    <text evidence="3">The sequence shown here is derived from an EMBL/GenBank/DDBJ whole genome shotgun (WGS) entry which is preliminary data.</text>
</comment>
<feature type="transmembrane region" description="Helical" evidence="2">
    <location>
        <begin position="388"/>
        <end position="410"/>
    </location>
</feature>
<keyword evidence="2" id="KW-0812">Transmembrane</keyword>
<gene>
    <name evidence="3" type="ORF">TL16_g01947</name>
</gene>
<feature type="region of interest" description="Disordered" evidence="1">
    <location>
        <begin position="1"/>
        <end position="25"/>
    </location>
</feature>
<protein>
    <submittedName>
        <fullName evidence="3">Uncharacterized protein</fullName>
    </submittedName>
</protein>
<evidence type="ECO:0000256" key="1">
    <source>
        <dbReference type="SAM" id="MobiDB-lite"/>
    </source>
</evidence>
<dbReference type="Proteomes" id="UP001162640">
    <property type="component" value="Unassembled WGS sequence"/>
</dbReference>
<feature type="compositionally biased region" description="Low complexity" evidence="1">
    <location>
        <begin position="8"/>
        <end position="25"/>
    </location>
</feature>
<feature type="transmembrane region" description="Helical" evidence="2">
    <location>
        <begin position="356"/>
        <end position="373"/>
    </location>
</feature>
<name>A0A9W6ZNR8_9STRA</name>
<proteinExistence type="predicted"/>
<evidence type="ECO:0000256" key="2">
    <source>
        <dbReference type="SAM" id="Phobius"/>
    </source>
</evidence>